<dbReference type="EMBL" id="JAMZIH010001099">
    <property type="protein sequence ID" value="KAJ1678507.1"/>
    <property type="molecule type" value="Genomic_DNA"/>
</dbReference>
<gene>
    <name evidence="1" type="ORF">EV182_003910</name>
</gene>
<sequence length="140" mass="15549">MALCSPKLSSSSTPSLHKPGHSGTIAKSDRFAYKIPTDQLDVFEKVSKNTSPFTTGFSQSQARDWVSRLVSRLKRNRLPHQLWGWAALCNTVPCLVDEYETWLFENGLDGSDDDVMGGWGNVSAFMENFGHTQLGDHRSG</sequence>
<evidence type="ECO:0000313" key="1">
    <source>
        <dbReference type="EMBL" id="KAJ1678507.1"/>
    </source>
</evidence>
<comment type="caution">
    <text evidence="1">The sequence shown here is derived from an EMBL/GenBank/DDBJ whole genome shotgun (WGS) entry which is preliminary data.</text>
</comment>
<dbReference type="Proteomes" id="UP001145114">
    <property type="component" value="Unassembled WGS sequence"/>
</dbReference>
<evidence type="ECO:0000313" key="2">
    <source>
        <dbReference type="Proteomes" id="UP001145114"/>
    </source>
</evidence>
<keyword evidence="2" id="KW-1185">Reference proteome</keyword>
<protein>
    <submittedName>
        <fullName evidence="1">Uncharacterized protein</fullName>
    </submittedName>
</protein>
<accession>A0ACC1HTE1</accession>
<name>A0ACC1HTE1_9FUNG</name>
<reference evidence="1" key="1">
    <citation type="submission" date="2022-06" db="EMBL/GenBank/DDBJ databases">
        <title>Phylogenomic reconstructions and comparative analyses of Kickxellomycotina fungi.</title>
        <authorList>
            <person name="Reynolds N.K."/>
            <person name="Stajich J.E."/>
            <person name="Barry K."/>
            <person name="Grigoriev I.V."/>
            <person name="Crous P."/>
            <person name="Smith M.E."/>
        </authorList>
    </citation>
    <scope>NUCLEOTIDE SEQUENCE</scope>
    <source>
        <strain evidence="1">RSA 2271</strain>
    </source>
</reference>
<proteinExistence type="predicted"/>
<organism evidence="1 2">
    <name type="scientific">Spiromyces aspiralis</name>
    <dbReference type="NCBI Taxonomy" id="68401"/>
    <lineage>
        <taxon>Eukaryota</taxon>
        <taxon>Fungi</taxon>
        <taxon>Fungi incertae sedis</taxon>
        <taxon>Zoopagomycota</taxon>
        <taxon>Kickxellomycotina</taxon>
        <taxon>Kickxellomycetes</taxon>
        <taxon>Kickxellales</taxon>
        <taxon>Kickxellaceae</taxon>
        <taxon>Spiromyces</taxon>
    </lineage>
</organism>